<evidence type="ECO:0000256" key="9">
    <source>
        <dbReference type="ARBA" id="ARBA00023065"/>
    </source>
</evidence>
<evidence type="ECO:0000256" key="12">
    <source>
        <dbReference type="ARBA" id="ARBA00023170"/>
    </source>
</evidence>
<evidence type="ECO:0000259" key="17">
    <source>
        <dbReference type="Pfam" id="PF00593"/>
    </source>
</evidence>
<evidence type="ECO:0000313" key="20">
    <source>
        <dbReference type="Proteomes" id="UP001157439"/>
    </source>
</evidence>
<dbReference type="GO" id="GO:0015891">
    <property type="term" value="P:siderophore transport"/>
    <property type="evidence" value="ECO:0007669"/>
    <property type="project" value="InterPro"/>
</dbReference>
<dbReference type="InterPro" id="IPR036942">
    <property type="entry name" value="Beta-barrel_TonB_sf"/>
</dbReference>
<dbReference type="AlphaFoldDB" id="A0AA37WWE5"/>
<evidence type="ECO:0000259" key="18">
    <source>
        <dbReference type="Pfam" id="PF07715"/>
    </source>
</evidence>
<dbReference type="InterPro" id="IPR000531">
    <property type="entry name" value="Beta-barrel_TonB"/>
</dbReference>
<feature type="domain" description="TonB-dependent receptor-like beta-barrel" evidence="17">
    <location>
        <begin position="246"/>
        <end position="678"/>
    </location>
</feature>
<keyword evidence="5" id="KW-0410">Iron transport</keyword>
<feature type="domain" description="TonB-dependent receptor plug" evidence="18">
    <location>
        <begin position="61"/>
        <end position="157"/>
    </location>
</feature>
<dbReference type="Gene3D" id="2.40.170.20">
    <property type="entry name" value="TonB-dependent receptor, beta-barrel domain"/>
    <property type="match status" value="1"/>
</dbReference>
<keyword evidence="11 14" id="KW-0472">Membrane</keyword>
<comment type="similarity">
    <text evidence="2 14 15">Belongs to the TonB-dependent receptor family.</text>
</comment>
<sequence>MNKTCISLAVLASLSNISFAEEQAATPSGQVDEVIQVKGRTFVDYNPDSASGAMRSPMEILDTPQSISVIPEIVMDEQLTSTLGDVLLNDSSVSAGSTKWNRQVFNLRGFEASSGSGYLKDGQQVWSHFVHPIEILERVEVLKGPSSMLYGQSAPGGLINMVTKKPTYHTVANLGFDTDEYGSTRFQGDFGGALNESGTLRGRAVIVKQDTNSWRQYQDGSDNSRDRALGSFQLEGDLGNWGMLNVHYDITKDKAGIDSGGWLDDDGNLIGGKDRVWDMPWAYTDNEIQNYGADLTIYLGSDFQLKMGANHQLFYRQRFDSLPSASSYNVDPNTGVETYTISPFDREDDWQYKTFYVDLTGEAQAFGVDHNLLVGFNGVDYFYQTRRDRGAAMTITPGQPLPPAPDLDFNTVDKGVPSEYIYYGVYFQDLMTLNEHWQVLIGGRFDQYRQDINESGDGLGDSDTFLPRFGLIYHPSENSSIYANYSESFEPNTIVTDQDDLNFGKNLDPELSKSIELGAKVELFNGGLMLTAAAFDIRKTNIVLTLDTENPTKPEETITLQDGEQRHRGFEASAAGRLSEKWFLMASAMTLDAKYVEHNLYQDNTPIDAPKFSANAWARYLMSDNLAFNLGMVHVGERYANLENTITKDAYTRFDAGASYQWKINDYQMDFRVNVENLLDVDYLDGGSYSDVTAGQGRYFKASVSMAF</sequence>
<evidence type="ECO:0000256" key="16">
    <source>
        <dbReference type="SAM" id="SignalP"/>
    </source>
</evidence>
<evidence type="ECO:0000256" key="10">
    <source>
        <dbReference type="ARBA" id="ARBA00023077"/>
    </source>
</evidence>
<dbReference type="Gene3D" id="2.170.130.10">
    <property type="entry name" value="TonB-dependent receptor, plug domain"/>
    <property type="match status" value="1"/>
</dbReference>
<dbReference type="Pfam" id="PF00593">
    <property type="entry name" value="TonB_dep_Rec_b-barrel"/>
    <property type="match status" value="1"/>
</dbReference>
<evidence type="ECO:0000313" key="19">
    <source>
        <dbReference type="EMBL" id="GLS83387.1"/>
    </source>
</evidence>
<comment type="subcellular location">
    <subcellularLocation>
        <location evidence="1 14">Cell outer membrane</location>
        <topology evidence="1 14">Multi-pass membrane protein</topology>
    </subcellularLocation>
</comment>
<dbReference type="PANTHER" id="PTHR32552">
    <property type="entry name" value="FERRICHROME IRON RECEPTOR-RELATED"/>
    <property type="match status" value="1"/>
</dbReference>
<keyword evidence="8" id="KW-0408">Iron</keyword>
<evidence type="ECO:0000256" key="14">
    <source>
        <dbReference type="PROSITE-ProRule" id="PRU01360"/>
    </source>
</evidence>
<evidence type="ECO:0000256" key="2">
    <source>
        <dbReference type="ARBA" id="ARBA00009810"/>
    </source>
</evidence>
<dbReference type="InterPro" id="IPR010105">
    <property type="entry name" value="TonB_sidphr_rcpt"/>
</dbReference>
<evidence type="ECO:0000256" key="11">
    <source>
        <dbReference type="ARBA" id="ARBA00023136"/>
    </source>
</evidence>
<keyword evidence="3 14" id="KW-0813">Transport</keyword>
<evidence type="ECO:0000256" key="1">
    <source>
        <dbReference type="ARBA" id="ARBA00004571"/>
    </source>
</evidence>
<dbReference type="InterPro" id="IPR012910">
    <property type="entry name" value="Plug_dom"/>
</dbReference>
<dbReference type="PANTHER" id="PTHR32552:SF68">
    <property type="entry name" value="FERRICHROME OUTER MEMBRANE TRANSPORTER_PHAGE RECEPTOR"/>
    <property type="match status" value="1"/>
</dbReference>
<keyword evidence="20" id="KW-1185">Reference proteome</keyword>
<keyword evidence="9" id="KW-0406">Ion transport</keyword>
<evidence type="ECO:0000256" key="7">
    <source>
        <dbReference type="ARBA" id="ARBA00022729"/>
    </source>
</evidence>
<keyword evidence="4 14" id="KW-1134">Transmembrane beta strand</keyword>
<dbReference type="Pfam" id="PF07715">
    <property type="entry name" value="Plug"/>
    <property type="match status" value="1"/>
</dbReference>
<keyword evidence="12 19" id="KW-0675">Receptor</keyword>
<keyword evidence="10 15" id="KW-0798">TonB box</keyword>
<evidence type="ECO:0000256" key="6">
    <source>
        <dbReference type="ARBA" id="ARBA00022692"/>
    </source>
</evidence>
<evidence type="ECO:0000256" key="5">
    <source>
        <dbReference type="ARBA" id="ARBA00022496"/>
    </source>
</evidence>
<evidence type="ECO:0000256" key="13">
    <source>
        <dbReference type="ARBA" id="ARBA00023237"/>
    </source>
</evidence>
<protein>
    <submittedName>
        <fullName evidence="19">TonB-dependent receptor</fullName>
    </submittedName>
</protein>
<proteinExistence type="inferred from homology"/>
<reference evidence="19 20" key="1">
    <citation type="journal article" date="2014" name="Int. J. Syst. Evol. Microbiol.">
        <title>Complete genome sequence of Corynebacterium casei LMG S-19264T (=DSM 44701T), isolated from a smear-ripened cheese.</title>
        <authorList>
            <consortium name="US DOE Joint Genome Institute (JGI-PGF)"/>
            <person name="Walter F."/>
            <person name="Albersmeier A."/>
            <person name="Kalinowski J."/>
            <person name="Ruckert C."/>
        </authorList>
    </citation>
    <scope>NUCLEOTIDE SEQUENCE [LARGE SCALE GENOMIC DNA]</scope>
    <source>
        <strain evidence="19 20">NBRC 112785</strain>
    </source>
</reference>
<dbReference type="GO" id="GO:0038023">
    <property type="term" value="F:signaling receptor activity"/>
    <property type="evidence" value="ECO:0007669"/>
    <property type="project" value="InterPro"/>
</dbReference>
<dbReference type="GO" id="GO:0009279">
    <property type="term" value="C:cell outer membrane"/>
    <property type="evidence" value="ECO:0007669"/>
    <property type="project" value="UniProtKB-SubCell"/>
</dbReference>
<gene>
    <name evidence="19" type="ORF">GCM10007894_13640</name>
</gene>
<keyword evidence="7 16" id="KW-0732">Signal</keyword>
<keyword evidence="13 14" id="KW-0998">Cell outer membrane</keyword>
<feature type="signal peptide" evidence="16">
    <location>
        <begin position="1"/>
        <end position="20"/>
    </location>
</feature>
<dbReference type="PROSITE" id="PS52016">
    <property type="entry name" value="TONB_DEPENDENT_REC_3"/>
    <property type="match status" value="1"/>
</dbReference>
<keyword evidence="6 14" id="KW-0812">Transmembrane</keyword>
<dbReference type="GO" id="GO:0015344">
    <property type="term" value="F:siderophore uptake transmembrane transporter activity"/>
    <property type="evidence" value="ECO:0007669"/>
    <property type="project" value="TreeGrafter"/>
</dbReference>
<dbReference type="NCBIfam" id="TIGR01783">
    <property type="entry name" value="TonB-siderophor"/>
    <property type="match status" value="1"/>
</dbReference>
<dbReference type="EMBL" id="BSPO01000002">
    <property type="protein sequence ID" value="GLS83387.1"/>
    <property type="molecule type" value="Genomic_DNA"/>
</dbReference>
<dbReference type="SUPFAM" id="SSF56935">
    <property type="entry name" value="Porins"/>
    <property type="match status" value="1"/>
</dbReference>
<dbReference type="CDD" id="cd01347">
    <property type="entry name" value="ligand_gated_channel"/>
    <property type="match status" value="1"/>
</dbReference>
<evidence type="ECO:0000256" key="4">
    <source>
        <dbReference type="ARBA" id="ARBA00022452"/>
    </source>
</evidence>
<dbReference type="Proteomes" id="UP001157439">
    <property type="component" value="Unassembled WGS sequence"/>
</dbReference>
<dbReference type="InterPro" id="IPR039426">
    <property type="entry name" value="TonB-dep_rcpt-like"/>
</dbReference>
<evidence type="ECO:0000256" key="15">
    <source>
        <dbReference type="RuleBase" id="RU003357"/>
    </source>
</evidence>
<evidence type="ECO:0000256" key="3">
    <source>
        <dbReference type="ARBA" id="ARBA00022448"/>
    </source>
</evidence>
<comment type="caution">
    <text evidence="19">The sequence shown here is derived from an EMBL/GenBank/DDBJ whole genome shotgun (WGS) entry which is preliminary data.</text>
</comment>
<dbReference type="RefSeq" id="WP_095499817.1">
    <property type="nucleotide sequence ID" value="NZ_BSPO01000002.1"/>
</dbReference>
<name>A0AA37WWE5_9GAMM</name>
<accession>A0AA37WWE5</accession>
<feature type="chain" id="PRO_5041332624" evidence="16">
    <location>
        <begin position="21"/>
        <end position="708"/>
    </location>
</feature>
<evidence type="ECO:0000256" key="8">
    <source>
        <dbReference type="ARBA" id="ARBA00023004"/>
    </source>
</evidence>
<organism evidence="19 20">
    <name type="scientific">Paraferrimonas haliotis</name>
    <dbReference type="NCBI Taxonomy" id="2013866"/>
    <lineage>
        <taxon>Bacteria</taxon>
        <taxon>Pseudomonadati</taxon>
        <taxon>Pseudomonadota</taxon>
        <taxon>Gammaproteobacteria</taxon>
        <taxon>Alteromonadales</taxon>
        <taxon>Ferrimonadaceae</taxon>
        <taxon>Paraferrimonas</taxon>
    </lineage>
</organism>
<dbReference type="InterPro" id="IPR037066">
    <property type="entry name" value="Plug_dom_sf"/>
</dbReference>